<protein>
    <submittedName>
        <fullName evidence="1">Uncharacterized protein</fullName>
    </submittedName>
</protein>
<proteinExistence type="predicted"/>
<evidence type="ECO:0000313" key="1">
    <source>
        <dbReference type="EMBL" id="JAE14677.1"/>
    </source>
</evidence>
<reference evidence="1" key="1">
    <citation type="submission" date="2014-09" db="EMBL/GenBank/DDBJ databases">
        <authorList>
            <person name="Magalhaes I.L.F."/>
            <person name="Oliveira U."/>
            <person name="Santos F.R."/>
            <person name="Vidigal T.H.D.A."/>
            <person name="Brescovit A.D."/>
            <person name="Santos A.J."/>
        </authorList>
    </citation>
    <scope>NUCLEOTIDE SEQUENCE</scope>
    <source>
        <tissue evidence="1">Shoot tissue taken approximately 20 cm above the soil surface</tissue>
    </source>
</reference>
<sequence>MKIWCQKLRTLVCQGSSAKSKLELALQVAMEHCRLNASQFIIRSSPICLFIYNSHKASKLIYSCCNTGVIWRQNT</sequence>
<organism evidence="1">
    <name type="scientific">Arundo donax</name>
    <name type="common">Giant reed</name>
    <name type="synonym">Donax arundinaceus</name>
    <dbReference type="NCBI Taxonomy" id="35708"/>
    <lineage>
        <taxon>Eukaryota</taxon>
        <taxon>Viridiplantae</taxon>
        <taxon>Streptophyta</taxon>
        <taxon>Embryophyta</taxon>
        <taxon>Tracheophyta</taxon>
        <taxon>Spermatophyta</taxon>
        <taxon>Magnoliopsida</taxon>
        <taxon>Liliopsida</taxon>
        <taxon>Poales</taxon>
        <taxon>Poaceae</taxon>
        <taxon>PACMAD clade</taxon>
        <taxon>Arundinoideae</taxon>
        <taxon>Arundineae</taxon>
        <taxon>Arundo</taxon>
    </lineage>
</organism>
<name>A0A0A9FQW3_ARUDO</name>
<reference evidence="1" key="2">
    <citation type="journal article" date="2015" name="Data Brief">
        <title>Shoot transcriptome of the giant reed, Arundo donax.</title>
        <authorList>
            <person name="Barrero R.A."/>
            <person name="Guerrero F.D."/>
            <person name="Moolhuijzen P."/>
            <person name="Goolsby J.A."/>
            <person name="Tidwell J."/>
            <person name="Bellgard S.E."/>
            <person name="Bellgard M.I."/>
        </authorList>
    </citation>
    <scope>NUCLEOTIDE SEQUENCE</scope>
    <source>
        <tissue evidence="1">Shoot tissue taken approximately 20 cm above the soil surface</tissue>
    </source>
</reference>
<dbReference type="EMBL" id="GBRH01183219">
    <property type="protein sequence ID" value="JAE14677.1"/>
    <property type="molecule type" value="Transcribed_RNA"/>
</dbReference>
<dbReference type="AlphaFoldDB" id="A0A0A9FQW3"/>
<accession>A0A0A9FQW3</accession>